<proteinExistence type="predicted"/>
<dbReference type="RefSeq" id="WP_013726766.1">
    <property type="nucleotide sequence ID" value="NZ_LGVP01000089.1"/>
</dbReference>
<reference evidence="2 3" key="1">
    <citation type="submission" date="2015-07" db="EMBL/GenBank/DDBJ databases">
        <title>Draft genome sequences of 17 French Clostridium botulinum group III.</title>
        <authorList>
            <person name="Woudstra C."/>
            <person name="Le Marechal C."/>
            <person name="Souillard R."/>
            <person name="Bayon-Auboyer M.-H."/>
            <person name="Dessouter D."/>
            <person name="Fach P."/>
        </authorList>
    </citation>
    <scope>NUCLEOTIDE SEQUENCE [LARGE SCALE GENOMIC DNA]</scope>
    <source>
        <strain evidence="2 3">12LNRI-CD</strain>
    </source>
</reference>
<organism evidence="2 3">
    <name type="scientific">Clostridium botulinum</name>
    <dbReference type="NCBI Taxonomy" id="1491"/>
    <lineage>
        <taxon>Bacteria</taxon>
        <taxon>Bacillati</taxon>
        <taxon>Bacillota</taxon>
        <taxon>Clostridia</taxon>
        <taxon>Eubacteriales</taxon>
        <taxon>Clostridiaceae</taxon>
        <taxon>Clostridium</taxon>
    </lineage>
</organism>
<dbReference type="EMBL" id="LGVR01000102">
    <property type="protein sequence ID" value="KOA82519.1"/>
    <property type="molecule type" value="Genomic_DNA"/>
</dbReference>
<dbReference type="Gene3D" id="1.20.140.160">
    <property type="match status" value="1"/>
</dbReference>
<sequence>MEALIRKAKGGDVKSINSIINKYKNFVFKKAAGYNIPGYDFEDLVQHGYLSIIKAIRMYKLGSSSYNGYFLNAISTNFAALLKGEIKHFREVPDDNILNKDEEYEFSVEDEVIAYDQVKKLYEAMDKLQPLEIEILRRYYINHESFKNIAKDKNLLYDRTTYLRRRAIRKLRGMMGNKGFI</sequence>
<dbReference type="Pfam" id="PF04542">
    <property type="entry name" value="Sigma70_r2"/>
    <property type="match status" value="1"/>
</dbReference>
<dbReference type="NCBIfam" id="TIGR02937">
    <property type="entry name" value="sigma70-ECF"/>
    <property type="match status" value="1"/>
</dbReference>
<dbReference type="InterPro" id="IPR013324">
    <property type="entry name" value="RNA_pol_sigma_r3/r4-like"/>
</dbReference>
<dbReference type="Gene3D" id="1.20.120.1810">
    <property type="match status" value="1"/>
</dbReference>
<protein>
    <submittedName>
        <fullName evidence="2">RNA polymerase sigma factor</fullName>
    </submittedName>
</protein>
<gene>
    <name evidence="2" type="ORF">ADU74_13355</name>
</gene>
<dbReference type="AlphaFoldDB" id="A0A9Q1UWD4"/>
<name>A0A9Q1UWD4_CLOBO</name>
<dbReference type="GO" id="GO:0006352">
    <property type="term" value="P:DNA-templated transcription initiation"/>
    <property type="evidence" value="ECO:0007669"/>
    <property type="project" value="InterPro"/>
</dbReference>
<dbReference type="InterPro" id="IPR007627">
    <property type="entry name" value="RNA_pol_sigma70_r2"/>
</dbReference>
<accession>A0A9Q1UWD4</accession>
<dbReference type="GO" id="GO:0003700">
    <property type="term" value="F:DNA-binding transcription factor activity"/>
    <property type="evidence" value="ECO:0007669"/>
    <property type="project" value="InterPro"/>
</dbReference>
<evidence type="ECO:0000313" key="3">
    <source>
        <dbReference type="Proteomes" id="UP000037540"/>
    </source>
</evidence>
<dbReference type="SUPFAM" id="SSF88659">
    <property type="entry name" value="Sigma3 and sigma4 domains of RNA polymerase sigma factors"/>
    <property type="match status" value="1"/>
</dbReference>
<dbReference type="InterPro" id="IPR014284">
    <property type="entry name" value="RNA_pol_sigma-70_dom"/>
</dbReference>
<feature type="domain" description="RNA polymerase sigma-70 region 2" evidence="1">
    <location>
        <begin position="20"/>
        <end position="64"/>
    </location>
</feature>
<dbReference type="SUPFAM" id="SSF88946">
    <property type="entry name" value="Sigma2 domain of RNA polymerase sigma factors"/>
    <property type="match status" value="1"/>
</dbReference>
<dbReference type="InterPro" id="IPR013325">
    <property type="entry name" value="RNA_pol_sigma_r2"/>
</dbReference>
<comment type="caution">
    <text evidence="2">The sequence shown here is derived from an EMBL/GenBank/DDBJ whole genome shotgun (WGS) entry which is preliminary data.</text>
</comment>
<evidence type="ECO:0000259" key="1">
    <source>
        <dbReference type="Pfam" id="PF04542"/>
    </source>
</evidence>
<dbReference type="Proteomes" id="UP000037540">
    <property type="component" value="Unassembled WGS sequence"/>
</dbReference>
<evidence type="ECO:0000313" key="2">
    <source>
        <dbReference type="EMBL" id="KOA82519.1"/>
    </source>
</evidence>